<dbReference type="Pfam" id="PF14903">
    <property type="entry name" value="WG_beta_rep"/>
    <property type="match status" value="1"/>
</dbReference>
<sequence>MIRIMLFVVALLASFSVVYAETLMPIGFAGKWGYVNDAGKMVVKPIYDDAYDFDDGLAAVVSNGKADT</sequence>
<dbReference type="InterPro" id="IPR032774">
    <property type="entry name" value="WG_beta_rep"/>
</dbReference>
<gene>
    <name evidence="2" type="ordered locus">GM21_2387</name>
</gene>
<keyword evidence="1" id="KW-0732">Signal</keyword>
<protein>
    <submittedName>
        <fullName evidence="2">KWG Leptospira repeat protein</fullName>
    </submittedName>
</protein>
<reference evidence="2" key="1">
    <citation type="submission" date="2009-07" db="EMBL/GenBank/DDBJ databases">
        <title>Complete sequence of Geobacter sp. M21.</title>
        <authorList>
            <consortium name="US DOE Joint Genome Institute"/>
            <person name="Lucas S."/>
            <person name="Copeland A."/>
            <person name="Lapidus A."/>
            <person name="Glavina del Rio T."/>
            <person name="Dalin E."/>
            <person name="Tice H."/>
            <person name="Bruce D."/>
            <person name="Goodwin L."/>
            <person name="Pitluck S."/>
            <person name="Saunders E."/>
            <person name="Brettin T."/>
            <person name="Detter J.C."/>
            <person name="Han C."/>
            <person name="Larimer F."/>
            <person name="Land M."/>
            <person name="Hauser L."/>
            <person name="Kyrpides N."/>
            <person name="Ovchinnikova G."/>
            <person name="Lovley D."/>
        </authorList>
    </citation>
    <scope>NUCLEOTIDE SEQUENCE [LARGE SCALE GENOMIC DNA]</scope>
    <source>
        <strain evidence="2">M21</strain>
    </source>
</reference>
<accession>C6DZC6</accession>
<feature type="signal peptide" evidence="1">
    <location>
        <begin position="1"/>
        <end position="20"/>
    </location>
</feature>
<evidence type="ECO:0000313" key="2">
    <source>
        <dbReference type="EMBL" id="ACT18434.1"/>
    </source>
</evidence>
<name>C6DZC6_GEOSM</name>
<feature type="chain" id="PRO_5002964362" evidence="1">
    <location>
        <begin position="21"/>
        <end position="68"/>
    </location>
</feature>
<dbReference type="AlphaFoldDB" id="C6DZC6"/>
<proteinExistence type="predicted"/>
<dbReference type="OrthoDB" id="2485468at2"/>
<dbReference type="HOGENOM" id="CLU_2787971_0_0_7"/>
<dbReference type="KEGG" id="gem:GM21_2387"/>
<organism evidence="2">
    <name type="scientific">Geobacter sp. (strain M21)</name>
    <dbReference type="NCBI Taxonomy" id="443144"/>
    <lineage>
        <taxon>Bacteria</taxon>
        <taxon>Pseudomonadati</taxon>
        <taxon>Thermodesulfobacteriota</taxon>
        <taxon>Desulfuromonadia</taxon>
        <taxon>Geobacterales</taxon>
        <taxon>Geobacteraceae</taxon>
        <taxon>Geobacter</taxon>
    </lineage>
</organism>
<evidence type="ECO:0000256" key="1">
    <source>
        <dbReference type="SAM" id="SignalP"/>
    </source>
</evidence>
<dbReference type="EMBL" id="CP001661">
    <property type="protein sequence ID" value="ACT18434.1"/>
    <property type="molecule type" value="Genomic_DNA"/>
</dbReference>